<feature type="compositionally biased region" description="Acidic residues" evidence="1">
    <location>
        <begin position="248"/>
        <end position="267"/>
    </location>
</feature>
<name>A0AA39P1Q1_9AGAR</name>
<evidence type="ECO:0000256" key="1">
    <source>
        <dbReference type="SAM" id="MobiDB-lite"/>
    </source>
</evidence>
<keyword evidence="3" id="KW-1185">Reference proteome</keyword>
<proteinExistence type="predicted"/>
<reference evidence="2" key="1">
    <citation type="submission" date="2023-06" db="EMBL/GenBank/DDBJ databases">
        <authorList>
            <consortium name="Lawrence Berkeley National Laboratory"/>
            <person name="Ahrendt S."/>
            <person name="Sahu N."/>
            <person name="Indic B."/>
            <person name="Wong-Bajracharya J."/>
            <person name="Merenyi Z."/>
            <person name="Ke H.-M."/>
            <person name="Monk M."/>
            <person name="Kocsube S."/>
            <person name="Drula E."/>
            <person name="Lipzen A."/>
            <person name="Balint B."/>
            <person name="Henrissat B."/>
            <person name="Andreopoulos B."/>
            <person name="Martin F.M."/>
            <person name="Harder C.B."/>
            <person name="Rigling D."/>
            <person name="Ford K.L."/>
            <person name="Foster G.D."/>
            <person name="Pangilinan J."/>
            <person name="Papanicolaou A."/>
            <person name="Barry K."/>
            <person name="LaButti K."/>
            <person name="Viragh M."/>
            <person name="Koriabine M."/>
            <person name="Yan M."/>
            <person name="Riley R."/>
            <person name="Champramary S."/>
            <person name="Plett K.L."/>
            <person name="Tsai I.J."/>
            <person name="Slot J."/>
            <person name="Sipos G."/>
            <person name="Plett J."/>
            <person name="Nagy L.G."/>
            <person name="Grigoriev I.V."/>
        </authorList>
    </citation>
    <scope>NUCLEOTIDE SEQUENCE</scope>
    <source>
        <strain evidence="2">HWK02</strain>
    </source>
</reference>
<sequence>MKIRAVYIPASHIAEIYTASEQPSRALRSRSLHANKFRHISLPDNNTIIKRLKASGPRSSVKRSCVGDEAFVTKYLVDLISRGHGCAIEQEERWESVKDVERAWKRVGDKVHEAEETGRDDKAELEGNDTHVSSISTRYSLLNLMALHNLSLGSSNRKGNRPSQQLLRHTRLSLEVQTNGIVWRRREIIWETALERQKGLGQQESTLLDLGAFKQDTNVTMMEFREKDFTKRHGILDKRHGIINYSPSDDEVREMEGEGEGEDEEGIDMGRVEVDDMGSTFSAQASPEM</sequence>
<protein>
    <submittedName>
        <fullName evidence="2">Uncharacterized protein</fullName>
    </submittedName>
</protein>
<gene>
    <name evidence="2" type="ORF">EDD18DRAFT_1338742</name>
</gene>
<dbReference type="Proteomes" id="UP001175228">
    <property type="component" value="Unassembled WGS sequence"/>
</dbReference>
<organism evidence="2 3">
    <name type="scientific">Armillaria luteobubalina</name>
    <dbReference type="NCBI Taxonomy" id="153913"/>
    <lineage>
        <taxon>Eukaryota</taxon>
        <taxon>Fungi</taxon>
        <taxon>Dikarya</taxon>
        <taxon>Basidiomycota</taxon>
        <taxon>Agaricomycotina</taxon>
        <taxon>Agaricomycetes</taxon>
        <taxon>Agaricomycetidae</taxon>
        <taxon>Agaricales</taxon>
        <taxon>Marasmiineae</taxon>
        <taxon>Physalacriaceae</taxon>
        <taxon>Armillaria</taxon>
    </lineage>
</organism>
<accession>A0AA39P1Q1</accession>
<evidence type="ECO:0000313" key="3">
    <source>
        <dbReference type="Proteomes" id="UP001175228"/>
    </source>
</evidence>
<evidence type="ECO:0000313" key="2">
    <source>
        <dbReference type="EMBL" id="KAK0475942.1"/>
    </source>
</evidence>
<dbReference type="AlphaFoldDB" id="A0AA39P1Q1"/>
<comment type="caution">
    <text evidence="2">The sequence shown here is derived from an EMBL/GenBank/DDBJ whole genome shotgun (WGS) entry which is preliminary data.</text>
</comment>
<feature type="region of interest" description="Disordered" evidence="1">
    <location>
        <begin position="246"/>
        <end position="268"/>
    </location>
</feature>
<dbReference type="EMBL" id="JAUEPU010000144">
    <property type="protein sequence ID" value="KAK0475942.1"/>
    <property type="molecule type" value="Genomic_DNA"/>
</dbReference>